<dbReference type="EMBL" id="BAAAEM010000002">
    <property type="protein sequence ID" value="GAA0477317.1"/>
    <property type="molecule type" value="Genomic_DNA"/>
</dbReference>
<accession>A0ABN1AII7</accession>
<proteinExistence type="predicted"/>
<evidence type="ECO:0000313" key="2">
    <source>
        <dbReference type="Proteomes" id="UP001500713"/>
    </source>
</evidence>
<protein>
    <submittedName>
        <fullName evidence="1">Uncharacterized protein</fullName>
    </submittedName>
</protein>
<evidence type="ECO:0000313" key="1">
    <source>
        <dbReference type="EMBL" id="GAA0477317.1"/>
    </source>
</evidence>
<gene>
    <name evidence="1" type="ORF">GCM10009096_19000</name>
</gene>
<comment type="caution">
    <text evidence="1">The sequence shown here is derived from an EMBL/GenBank/DDBJ whole genome shotgun (WGS) entry which is preliminary data.</text>
</comment>
<dbReference type="Proteomes" id="UP001500713">
    <property type="component" value="Unassembled WGS sequence"/>
</dbReference>
<dbReference type="InterPro" id="IPR038488">
    <property type="entry name" value="Integrase_DNA-bd_sf"/>
</dbReference>
<keyword evidence="2" id="KW-1185">Reference proteome</keyword>
<organism evidence="1 2">
    <name type="scientific">Parasphingorhabdus litoris</name>
    <dbReference type="NCBI Taxonomy" id="394733"/>
    <lineage>
        <taxon>Bacteria</taxon>
        <taxon>Pseudomonadati</taxon>
        <taxon>Pseudomonadota</taxon>
        <taxon>Alphaproteobacteria</taxon>
        <taxon>Sphingomonadales</taxon>
        <taxon>Sphingomonadaceae</taxon>
        <taxon>Parasphingorhabdus</taxon>
    </lineage>
</organism>
<reference evidence="1 2" key="1">
    <citation type="journal article" date="2019" name="Int. J. Syst. Evol. Microbiol.">
        <title>The Global Catalogue of Microorganisms (GCM) 10K type strain sequencing project: providing services to taxonomists for standard genome sequencing and annotation.</title>
        <authorList>
            <consortium name="The Broad Institute Genomics Platform"/>
            <consortium name="The Broad Institute Genome Sequencing Center for Infectious Disease"/>
            <person name="Wu L."/>
            <person name="Ma J."/>
        </authorList>
    </citation>
    <scope>NUCLEOTIDE SEQUENCE [LARGE SCALE GENOMIC DNA]</scope>
    <source>
        <strain evidence="1 2">JCM 14162</strain>
    </source>
</reference>
<name>A0ABN1AII7_9SPHN</name>
<sequence>MKVAPIMALTDTAIRNAKSGEKPKKMFDERGLFLLDQPSGEGNCGV</sequence>
<dbReference type="Gene3D" id="3.30.160.390">
    <property type="entry name" value="Integrase, DNA-binding domain"/>
    <property type="match status" value="1"/>
</dbReference>